<dbReference type="GO" id="GO:0003729">
    <property type="term" value="F:mRNA binding"/>
    <property type="evidence" value="ECO:0007669"/>
    <property type="project" value="TreeGrafter"/>
</dbReference>
<proteinExistence type="predicted"/>
<dbReference type="InterPro" id="IPR050374">
    <property type="entry name" value="RRT5_SRSF_SR"/>
</dbReference>
<evidence type="ECO:0000256" key="2">
    <source>
        <dbReference type="PROSITE-ProRule" id="PRU00176"/>
    </source>
</evidence>
<keyword evidence="1 2" id="KW-0694">RNA-binding</keyword>
<dbReference type="OrthoDB" id="610462at2759"/>
<dbReference type="InterPro" id="IPR012677">
    <property type="entry name" value="Nucleotide-bd_a/b_plait_sf"/>
</dbReference>
<comment type="caution">
    <text evidence="4">The sequence shown here is derived from an EMBL/GenBank/DDBJ whole genome shotgun (WGS) entry which is preliminary data.</text>
</comment>
<dbReference type="PANTHER" id="PTHR23003">
    <property type="entry name" value="RNA RECOGNITION MOTIF RRM DOMAIN CONTAINING PROTEIN"/>
    <property type="match status" value="1"/>
</dbReference>
<dbReference type="Proteomes" id="UP000326759">
    <property type="component" value="Unassembled WGS sequence"/>
</dbReference>
<dbReference type="EMBL" id="SEYY01024833">
    <property type="protein sequence ID" value="KAB7493861.1"/>
    <property type="molecule type" value="Genomic_DNA"/>
</dbReference>
<evidence type="ECO:0000313" key="5">
    <source>
        <dbReference type="Proteomes" id="UP000326759"/>
    </source>
</evidence>
<feature type="domain" description="RRM" evidence="3">
    <location>
        <begin position="17"/>
        <end position="94"/>
    </location>
</feature>
<evidence type="ECO:0000256" key="1">
    <source>
        <dbReference type="ARBA" id="ARBA00022884"/>
    </source>
</evidence>
<dbReference type="InterPro" id="IPR000504">
    <property type="entry name" value="RRM_dom"/>
</dbReference>
<dbReference type="SUPFAM" id="SSF54928">
    <property type="entry name" value="RNA-binding domain, RBD"/>
    <property type="match status" value="2"/>
</dbReference>
<protein>
    <submittedName>
        <fullName evidence="4">Myelin expression factor 2</fullName>
    </submittedName>
</protein>
<gene>
    <name evidence="4" type="primary">Myef2_0</name>
    <name evidence="4" type="ORF">Anas_08781</name>
</gene>
<dbReference type="GO" id="GO:0005737">
    <property type="term" value="C:cytoplasm"/>
    <property type="evidence" value="ECO:0007669"/>
    <property type="project" value="TreeGrafter"/>
</dbReference>
<dbReference type="CDD" id="cd00590">
    <property type="entry name" value="RRM_SF"/>
    <property type="match status" value="1"/>
</dbReference>
<sequence length="405" mass="44901">MKRDRSRTSSFRGSRGKKIYVSNISFDATYLEVKDEFSTVGEVTFVQMLKDENNRFKGCAIISFKDPEMAEEAIQTMNRKEFKGRKLVVKEEDAIPDLKSGGDRKRMREDFDRVSLPITPTVATNTANYNTYGLSLTFLNSLNIELPLISIVFVANLDYTVSESDLRDVFCLAGKIMDIEIFKDKEGKSRGFGVVEYEHPVEAVQAISMLHNQSYRDRLLTVRMDRSDRKRDSKPRLPPGLKSVGMGLALPAANPVSGINTINPINQVNSVLGSMNTSLTNQIAPGVGGLMDPLTSRMNVNPTGSLTGGLNAPGVGMNMGRDFSQSSSYRGGSLGNIIQVSNLPLDYTSESLRKLCWNYGDVRLAEMRSQGTGMVKFRSEADAQRAVEMLDRQPFEGRMLSARAL</sequence>
<dbReference type="PROSITE" id="PS50102">
    <property type="entry name" value="RRM"/>
    <property type="match status" value="3"/>
</dbReference>
<organism evidence="4 5">
    <name type="scientific">Armadillidium nasatum</name>
    <dbReference type="NCBI Taxonomy" id="96803"/>
    <lineage>
        <taxon>Eukaryota</taxon>
        <taxon>Metazoa</taxon>
        <taxon>Ecdysozoa</taxon>
        <taxon>Arthropoda</taxon>
        <taxon>Crustacea</taxon>
        <taxon>Multicrustacea</taxon>
        <taxon>Malacostraca</taxon>
        <taxon>Eumalacostraca</taxon>
        <taxon>Peracarida</taxon>
        <taxon>Isopoda</taxon>
        <taxon>Oniscidea</taxon>
        <taxon>Crinocheta</taxon>
        <taxon>Armadillidiidae</taxon>
        <taxon>Armadillidium</taxon>
    </lineage>
</organism>
<dbReference type="GO" id="GO:0005634">
    <property type="term" value="C:nucleus"/>
    <property type="evidence" value="ECO:0007669"/>
    <property type="project" value="TreeGrafter"/>
</dbReference>
<evidence type="ECO:0000313" key="4">
    <source>
        <dbReference type="EMBL" id="KAB7493861.1"/>
    </source>
</evidence>
<dbReference type="InterPro" id="IPR035979">
    <property type="entry name" value="RBD_domain_sf"/>
</dbReference>
<feature type="domain" description="RRM" evidence="3">
    <location>
        <begin position="150"/>
        <end position="227"/>
    </location>
</feature>
<dbReference type="Gene3D" id="3.30.70.330">
    <property type="match status" value="3"/>
</dbReference>
<reference evidence="4 5" key="1">
    <citation type="journal article" date="2019" name="PLoS Biol.">
        <title>Sex chromosomes control vertical transmission of feminizing Wolbachia symbionts in an isopod.</title>
        <authorList>
            <person name="Becking T."/>
            <person name="Chebbi M.A."/>
            <person name="Giraud I."/>
            <person name="Moumen B."/>
            <person name="Laverre T."/>
            <person name="Caubet Y."/>
            <person name="Peccoud J."/>
            <person name="Gilbert C."/>
            <person name="Cordaux R."/>
        </authorList>
    </citation>
    <scope>NUCLEOTIDE SEQUENCE [LARGE SCALE GENOMIC DNA]</scope>
    <source>
        <strain evidence="4">ANa2</strain>
        <tissue evidence="4">Whole body excluding digestive tract and cuticle</tissue>
    </source>
</reference>
<dbReference type="SMART" id="SM00360">
    <property type="entry name" value="RRM"/>
    <property type="match status" value="3"/>
</dbReference>
<dbReference type="GO" id="GO:1990904">
    <property type="term" value="C:ribonucleoprotein complex"/>
    <property type="evidence" value="ECO:0007669"/>
    <property type="project" value="TreeGrafter"/>
</dbReference>
<dbReference type="AlphaFoldDB" id="A0A5N5SI70"/>
<dbReference type="Pfam" id="PF00076">
    <property type="entry name" value="RRM_1"/>
    <property type="match status" value="3"/>
</dbReference>
<feature type="domain" description="RRM" evidence="3">
    <location>
        <begin position="336"/>
        <end position="405"/>
    </location>
</feature>
<keyword evidence="5" id="KW-1185">Reference proteome</keyword>
<accession>A0A5N5SI70</accession>
<evidence type="ECO:0000259" key="3">
    <source>
        <dbReference type="PROSITE" id="PS50102"/>
    </source>
</evidence>
<dbReference type="PANTHER" id="PTHR23003:SF3">
    <property type="entry name" value="FI21236P1-RELATED"/>
    <property type="match status" value="1"/>
</dbReference>
<name>A0A5N5SI70_9CRUS</name>